<feature type="binding site" evidence="7">
    <location>
        <begin position="58"/>
        <end position="60"/>
    </location>
    <ligand>
        <name>4-CDP-2-C-methyl-D-erythritol 2-phosphate</name>
        <dbReference type="ChEBI" id="CHEBI:57919"/>
    </ligand>
</feature>
<accession>A0A5C6CCL3</accession>
<proteinExistence type="inferred from homology"/>
<evidence type="ECO:0000313" key="11">
    <source>
        <dbReference type="Proteomes" id="UP000318437"/>
    </source>
</evidence>
<dbReference type="CDD" id="cd00554">
    <property type="entry name" value="MECDP_synthase"/>
    <property type="match status" value="1"/>
</dbReference>
<dbReference type="HAMAP" id="MF_00107">
    <property type="entry name" value="IspF"/>
    <property type="match status" value="1"/>
</dbReference>
<dbReference type="EC" id="4.6.1.12" evidence="3 7"/>
<comment type="cofactor">
    <cofactor evidence="7">
        <name>a divalent metal cation</name>
        <dbReference type="ChEBI" id="CHEBI:60240"/>
    </cofactor>
    <text evidence="7">Binds 1 divalent metal cation per subunit.</text>
</comment>
<dbReference type="GO" id="GO:0008685">
    <property type="term" value="F:2-C-methyl-D-erythritol 2,4-cyclodiphosphate synthase activity"/>
    <property type="evidence" value="ECO:0007669"/>
    <property type="project" value="UniProtKB-UniRule"/>
</dbReference>
<dbReference type="NCBIfam" id="TIGR00151">
    <property type="entry name" value="ispF"/>
    <property type="match status" value="1"/>
</dbReference>
<feature type="site" description="Transition state stabilizer" evidence="7">
    <location>
        <position position="36"/>
    </location>
</feature>
<dbReference type="UniPathway" id="UPA00056">
    <property type="reaction ID" value="UER00095"/>
</dbReference>
<sequence length="159" mass="17012">MNLRIGLGEDSHRLTPGGPLRLGGIDIPHDKHAVGHSDADALLHAVTDALLGAAGLVDIGEMFPNTAEENRGRDSAQMLQLAYDAVQKEGYHVVNLDCVVAAEEPKLAPYKQSIRQRIAELLAVTPQQINMKAKTGEGVGPVGEQSIIQARCVALLQKH</sequence>
<evidence type="ECO:0000256" key="7">
    <source>
        <dbReference type="HAMAP-Rule" id="MF_00107"/>
    </source>
</evidence>
<dbReference type="InterPro" id="IPR036571">
    <property type="entry name" value="MECDP_synthase_sf"/>
</dbReference>
<dbReference type="PROSITE" id="PS01350">
    <property type="entry name" value="ISPF"/>
    <property type="match status" value="1"/>
</dbReference>
<comment type="similarity">
    <text evidence="7 8">Belongs to the IspF family.</text>
</comment>
<evidence type="ECO:0000256" key="8">
    <source>
        <dbReference type="RuleBase" id="RU004395"/>
    </source>
</evidence>
<organism evidence="10 11">
    <name type="scientific">Bythopirellula polymerisocia</name>
    <dbReference type="NCBI Taxonomy" id="2528003"/>
    <lineage>
        <taxon>Bacteria</taxon>
        <taxon>Pseudomonadati</taxon>
        <taxon>Planctomycetota</taxon>
        <taxon>Planctomycetia</taxon>
        <taxon>Pirellulales</taxon>
        <taxon>Lacipirellulaceae</taxon>
        <taxon>Bythopirellula</taxon>
    </lineage>
</organism>
<dbReference type="InterPro" id="IPR020555">
    <property type="entry name" value="MECDP_synthase_CS"/>
</dbReference>
<feature type="binding site" evidence="7">
    <location>
        <position position="10"/>
    </location>
    <ligand>
        <name>a divalent metal cation</name>
        <dbReference type="ChEBI" id="CHEBI:60240"/>
    </ligand>
</feature>
<dbReference type="GO" id="GO:0046872">
    <property type="term" value="F:metal ion binding"/>
    <property type="evidence" value="ECO:0007669"/>
    <property type="project" value="UniProtKB-KW"/>
</dbReference>
<dbReference type="Proteomes" id="UP000318437">
    <property type="component" value="Unassembled WGS sequence"/>
</dbReference>
<protein>
    <recommendedName>
        <fullName evidence="3 7">2-C-methyl-D-erythritol 2,4-cyclodiphosphate synthase</fullName>
        <shortName evidence="7">MECDP-synthase</shortName>
        <shortName evidence="7">MECPP-synthase</shortName>
        <shortName evidence="7">MECPS</shortName>
        <ecNumber evidence="3 7">4.6.1.12</ecNumber>
    </recommendedName>
</protein>
<dbReference type="SUPFAM" id="SSF69765">
    <property type="entry name" value="IpsF-like"/>
    <property type="match status" value="1"/>
</dbReference>
<keyword evidence="11" id="KW-1185">Reference proteome</keyword>
<evidence type="ECO:0000259" key="9">
    <source>
        <dbReference type="Pfam" id="PF02542"/>
    </source>
</evidence>
<gene>
    <name evidence="7 10" type="primary">ispF</name>
    <name evidence="10" type="ORF">Pla144_44150</name>
</gene>
<dbReference type="PANTHER" id="PTHR43181">
    <property type="entry name" value="2-C-METHYL-D-ERYTHRITOL 2,4-CYCLODIPHOSPHATE SYNTHASE, CHLOROPLASTIC"/>
    <property type="match status" value="1"/>
</dbReference>
<keyword evidence="6 7" id="KW-0456">Lyase</keyword>
<keyword evidence="4 7" id="KW-0479">Metal-binding</keyword>
<dbReference type="AlphaFoldDB" id="A0A5C6CCL3"/>
<dbReference type="EMBL" id="SJPS01000008">
    <property type="protein sequence ID" value="TWU21948.1"/>
    <property type="molecule type" value="Genomic_DNA"/>
</dbReference>
<feature type="domain" description="2-C-methyl-D-erythritol 2,4-cyclodiphosphate synthase" evidence="9">
    <location>
        <begin position="3"/>
        <end position="156"/>
    </location>
</feature>
<feature type="binding site" evidence="7">
    <location>
        <position position="12"/>
    </location>
    <ligand>
        <name>a divalent metal cation</name>
        <dbReference type="ChEBI" id="CHEBI:60240"/>
    </ligand>
</feature>
<dbReference type="GO" id="GO:0016114">
    <property type="term" value="P:terpenoid biosynthetic process"/>
    <property type="evidence" value="ECO:0007669"/>
    <property type="project" value="InterPro"/>
</dbReference>
<evidence type="ECO:0000313" key="10">
    <source>
        <dbReference type="EMBL" id="TWU21948.1"/>
    </source>
</evidence>
<evidence type="ECO:0000256" key="4">
    <source>
        <dbReference type="ARBA" id="ARBA00022723"/>
    </source>
</evidence>
<comment type="caution">
    <text evidence="10">The sequence shown here is derived from an EMBL/GenBank/DDBJ whole genome shotgun (WGS) entry which is preliminary data.</text>
</comment>
<comment type="function">
    <text evidence="7">Involved in the biosynthesis of isopentenyl diphosphate (IPP) and dimethylallyl diphosphate (DMAPP), two major building blocks of isoprenoid compounds. Catalyzes the conversion of 4-diphosphocytidyl-2-C-methyl-D-erythritol 2-phosphate (CDP-ME2P) to 2-C-methyl-D-erythritol 2,4-cyclodiphosphate (ME-CPP) with a corresponding release of cytidine 5-monophosphate (CMP).</text>
</comment>
<evidence type="ECO:0000256" key="3">
    <source>
        <dbReference type="ARBA" id="ARBA00012579"/>
    </source>
</evidence>
<feature type="site" description="Transition state stabilizer" evidence="7">
    <location>
        <position position="135"/>
    </location>
</feature>
<evidence type="ECO:0000256" key="2">
    <source>
        <dbReference type="ARBA" id="ARBA00004709"/>
    </source>
</evidence>
<feature type="binding site" evidence="7">
    <location>
        <begin position="36"/>
        <end position="37"/>
    </location>
    <ligand>
        <name>4-CDP-2-C-methyl-D-erythritol 2-phosphate</name>
        <dbReference type="ChEBI" id="CHEBI:57919"/>
    </ligand>
</feature>
<evidence type="ECO:0000256" key="5">
    <source>
        <dbReference type="ARBA" id="ARBA00023229"/>
    </source>
</evidence>
<comment type="caution">
    <text evidence="7">Lacks conserved residue(s) required for the propagation of feature annotation.</text>
</comment>
<dbReference type="PANTHER" id="PTHR43181:SF1">
    <property type="entry name" value="2-C-METHYL-D-ERYTHRITOL 2,4-CYCLODIPHOSPHATE SYNTHASE, CHLOROPLASTIC"/>
    <property type="match status" value="1"/>
</dbReference>
<evidence type="ECO:0000256" key="6">
    <source>
        <dbReference type="ARBA" id="ARBA00023239"/>
    </source>
</evidence>
<dbReference type="Gene3D" id="3.30.1330.50">
    <property type="entry name" value="2-C-methyl-D-erythritol 2,4-cyclodiphosphate synthase"/>
    <property type="match status" value="1"/>
</dbReference>
<dbReference type="RefSeq" id="WP_197530886.1">
    <property type="nucleotide sequence ID" value="NZ_SJPS01000008.1"/>
</dbReference>
<reference evidence="10 11" key="1">
    <citation type="submission" date="2019-02" db="EMBL/GenBank/DDBJ databases">
        <title>Deep-cultivation of Planctomycetes and their phenomic and genomic characterization uncovers novel biology.</title>
        <authorList>
            <person name="Wiegand S."/>
            <person name="Jogler M."/>
            <person name="Boedeker C."/>
            <person name="Pinto D."/>
            <person name="Vollmers J."/>
            <person name="Rivas-Marin E."/>
            <person name="Kohn T."/>
            <person name="Peeters S.H."/>
            <person name="Heuer A."/>
            <person name="Rast P."/>
            <person name="Oberbeckmann S."/>
            <person name="Bunk B."/>
            <person name="Jeske O."/>
            <person name="Meyerdierks A."/>
            <person name="Storesund J.E."/>
            <person name="Kallscheuer N."/>
            <person name="Luecker S."/>
            <person name="Lage O.M."/>
            <person name="Pohl T."/>
            <person name="Merkel B.J."/>
            <person name="Hornburger P."/>
            <person name="Mueller R.-W."/>
            <person name="Bruemmer F."/>
            <person name="Labrenz M."/>
            <person name="Spormann A.M."/>
            <person name="Op Den Camp H."/>
            <person name="Overmann J."/>
            <person name="Amann R."/>
            <person name="Jetten M.S.M."/>
            <person name="Mascher T."/>
            <person name="Medema M.H."/>
            <person name="Devos D.P."/>
            <person name="Kaster A.-K."/>
            <person name="Ovreas L."/>
            <person name="Rohde M."/>
            <person name="Galperin M.Y."/>
            <person name="Jogler C."/>
        </authorList>
    </citation>
    <scope>NUCLEOTIDE SEQUENCE [LARGE SCALE GENOMIC DNA]</scope>
    <source>
        <strain evidence="10 11">Pla144</strain>
    </source>
</reference>
<dbReference type="GO" id="GO:0019288">
    <property type="term" value="P:isopentenyl diphosphate biosynthetic process, methylerythritol 4-phosphate pathway"/>
    <property type="evidence" value="ECO:0007669"/>
    <property type="project" value="UniProtKB-UniRule"/>
</dbReference>
<comment type="catalytic activity">
    <reaction evidence="1 7 8">
        <text>4-CDP-2-C-methyl-D-erythritol 2-phosphate = 2-C-methyl-D-erythritol 2,4-cyclic diphosphate + CMP</text>
        <dbReference type="Rhea" id="RHEA:23864"/>
        <dbReference type="ChEBI" id="CHEBI:57919"/>
        <dbReference type="ChEBI" id="CHEBI:58483"/>
        <dbReference type="ChEBI" id="CHEBI:60377"/>
        <dbReference type="EC" id="4.6.1.12"/>
    </reaction>
</comment>
<name>A0A5C6CCL3_9BACT</name>
<comment type="pathway">
    <text evidence="2 7">Isoprenoid biosynthesis; isopentenyl diphosphate biosynthesis via DXP pathway; isopentenyl diphosphate from 1-deoxy-D-xylulose 5-phosphate: step 4/6.</text>
</comment>
<dbReference type="Pfam" id="PF02542">
    <property type="entry name" value="YgbB"/>
    <property type="match status" value="1"/>
</dbReference>
<keyword evidence="5 7" id="KW-0414">Isoprene biosynthesis</keyword>
<comment type="subunit">
    <text evidence="7">Homotrimer.</text>
</comment>
<feature type="binding site" evidence="7">
    <location>
        <begin position="10"/>
        <end position="12"/>
    </location>
    <ligand>
        <name>4-CDP-2-C-methyl-D-erythritol 2-phosphate</name>
        <dbReference type="ChEBI" id="CHEBI:57919"/>
    </ligand>
</feature>
<evidence type="ECO:0000256" key="1">
    <source>
        <dbReference type="ARBA" id="ARBA00000200"/>
    </source>
</evidence>
<feature type="binding site" evidence="7">
    <location>
        <position position="44"/>
    </location>
    <ligand>
        <name>a divalent metal cation</name>
        <dbReference type="ChEBI" id="CHEBI:60240"/>
    </ligand>
</feature>
<dbReference type="InterPro" id="IPR003526">
    <property type="entry name" value="MECDP_synthase"/>
</dbReference>